<sequence length="312" mass="33320">MRLMAVSLVFLLSLTAPSWATDSAPLRLAYQNRIGSVLPLLADQLGLFADQGLNVQIQRFSSGPACSEALYTGAADIATMGDTAALIALARNMPVRVLTSHASGAGRHRLMVIDPALQQLTDLRGKRIGVKLGTSTHGGLLALLQRHDLAGGAVKLVNLAPETQIEALQAGSIDALAASEPTPSQAESQGARELANLAGDDNLYPILTLARHDMAQRPEQLRAFMAALQQALDYLQQQPQAARRRVAEALGLPEALVEQAMARHQYHLRFDAPLRASLEQTGHFLLQQGLIPQLPNLAAAQLIVPAAAKTNQ</sequence>
<dbReference type="GO" id="GO:0042597">
    <property type="term" value="C:periplasmic space"/>
    <property type="evidence" value="ECO:0007669"/>
    <property type="project" value="UniProtKB-SubCell"/>
</dbReference>
<reference evidence="7" key="1">
    <citation type="submission" date="2016-10" db="EMBL/GenBank/DDBJ databases">
        <authorList>
            <person name="Varghese N."/>
            <person name="Submissions S."/>
        </authorList>
    </citation>
    <scope>NUCLEOTIDE SEQUENCE [LARGE SCALE GENOMIC DNA]</scope>
    <source>
        <strain evidence="7">DSM 8987</strain>
    </source>
</reference>
<evidence type="ECO:0000256" key="4">
    <source>
        <dbReference type="SAM" id="SignalP"/>
    </source>
</evidence>
<evidence type="ECO:0000256" key="2">
    <source>
        <dbReference type="ARBA" id="ARBA00010742"/>
    </source>
</evidence>
<dbReference type="RefSeq" id="WP_092076397.1">
    <property type="nucleotide sequence ID" value="NZ_FNAQ01000002.1"/>
</dbReference>
<dbReference type="PANTHER" id="PTHR30024:SF47">
    <property type="entry name" value="TAURINE-BINDING PERIPLASMIC PROTEIN"/>
    <property type="match status" value="1"/>
</dbReference>
<dbReference type="CDD" id="cd01008">
    <property type="entry name" value="PBP2_NrtA_SsuA_CpmA_like"/>
    <property type="match status" value="1"/>
</dbReference>
<dbReference type="EMBL" id="FNAQ01000002">
    <property type="protein sequence ID" value="SDD97796.1"/>
    <property type="molecule type" value="Genomic_DNA"/>
</dbReference>
<dbReference type="Proteomes" id="UP000243205">
    <property type="component" value="Unassembled WGS sequence"/>
</dbReference>
<dbReference type="STRING" id="57664.SAMN05661003_102302"/>
<evidence type="ECO:0000313" key="6">
    <source>
        <dbReference type="EMBL" id="SDD97796.1"/>
    </source>
</evidence>
<keyword evidence="7" id="KW-1185">Reference proteome</keyword>
<protein>
    <submittedName>
        <fullName evidence="6">NMT1/THI5 like</fullName>
    </submittedName>
</protein>
<proteinExistence type="inferred from homology"/>
<evidence type="ECO:0000259" key="5">
    <source>
        <dbReference type="Pfam" id="PF09084"/>
    </source>
</evidence>
<dbReference type="AlphaFoldDB" id="A0A1G6Z7M6"/>
<dbReference type="PANTHER" id="PTHR30024">
    <property type="entry name" value="ALIPHATIC SULFONATES-BINDING PROTEIN-RELATED"/>
    <property type="match status" value="1"/>
</dbReference>
<comment type="subcellular location">
    <subcellularLocation>
        <location evidence="1">Periplasm</location>
    </subcellularLocation>
</comment>
<dbReference type="InterPro" id="IPR015168">
    <property type="entry name" value="SsuA/THI5"/>
</dbReference>
<feature type="signal peptide" evidence="4">
    <location>
        <begin position="1"/>
        <end position="20"/>
    </location>
</feature>
<keyword evidence="3 4" id="KW-0732">Signal</keyword>
<evidence type="ECO:0000256" key="3">
    <source>
        <dbReference type="ARBA" id="ARBA00022729"/>
    </source>
</evidence>
<dbReference type="Gene3D" id="3.40.190.10">
    <property type="entry name" value="Periplasmic binding protein-like II"/>
    <property type="match status" value="2"/>
</dbReference>
<gene>
    <name evidence="6" type="ORF">SAMN05661003_102302</name>
</gene>
<evidence type="ECO:0000313" key="7">
    <source>
        <dbReference type="Proteomes" id="UP000243205"/>
    </source>
</evidence>
<dbReference type="OrthoDB" id="5422957at2"/>
<evidence type="ECO:0000256" key="1">
    <source>
        <dbReference type="ARBA" id="ARBA00004418"/>
    </source>
</evidence>
<comment type="similarity">
    <text evidence="2">Belongs to the bacterial solute-binding protein SsuA/TauA family.</text>
</comment>
<feature type="domain" description="SsuA/THI5-like" evidence="5">
    <location>
        <begin position="40"/>
        <end position="242"/>
    </location>
</feature>
<accession>A0A1G6Z7M6</accession>
<dbReference type="Pfam" id="PF09084">
    <property type="entry name" value="NMT1"/>
    <property type="match status" value="1"/>
</dbReference>
<name>A0A1G6Z7M6_9BACT</name>
<feature type="chain" id="PRO_5017477225" evidence="4">
    <location>
        <begin position="21"/>
        <end position="312"/>
    </location>
</feature>
<organism evidence="6 7">
    <name type="scientific">Desulfuromonas thiophila</name>
    <dbReference type="NCBI Taxonomy" id="57664"/>
    <lineage>
        <taxon>Bacteria</taxon>
        <taxon>Pseudomonadati</taxon>
        <taxon>Thermodesulfobacteriota</taxon>
        <taxon>Desulfuromonadia</taxon>
        <taxon>Desulfuromonadales</taxon>
        <taxon>Desulfuromonadaceae</taxon>
        <taxon>Desulfuromonas</taxon>
    </lineage>
</organism>
<dbReference type="SUPFAM" id="SSF53850">
    <property type="entry name" value="Periplasmic binding protein-like II"/>
    <property type="match status" value="1"/>
</dbReference>